<feature type="signal peptide" evidence="1">
    <location>
        <begin position="1"/>
        <end position="19"/>
    </location>
</feature>
<feature type="domain" description="TRASH" evidence="2">
    <location>
        <begin position="166"/>
        <end position="205"/>
    </location>
</feature>
<dbReference type="AlphaFoldDB" id="A0A5B9P9X0"/>
<protein>
    <submittedName>
        <fullName evidence="3">Archaeal TRASH domain protein</fullName>
    </submittedName>
</protein>
<evidence type="ECO:0000313" key="3">
    <source>
        <dbReference type="EMBL" id="QEG22055.1"/>
    </source>
</evidence>
<dbReference type="Proteomes" id="UP000322214">
    <property type="component" value="Chromosome"/>
</dbReference>
<proteinExistence type="predicted"/>
<feature type="domain" description="TRASH" evidence="2">
    <location>
        <begin position="42"/>
        <end position="80"/>
    </location>
</feature>
<sequence length="275" mass="28815" precursor="true">MKTLLTFVAVALLAVSAIAQETQQKSTLTDADQLQIAVQKICPVSGGALGSMGDPVKVKVGEQVAFLCCKGCQGKELNAEHWKTIQTNIAAAQGTCPIMGKPVDASMKSTVVNGQQVFVCCPPCIAKIQADADGSLKKVNASYVSFVAKERQAKSDQLHAMAQGICPVSGQKLGSMGAPIKVKVGEKEVAFLCCKGCVGKALNAEHWKTIQTNLATAQKTCPVMGKAVDASMKSTVVNGRKIFVCCPPCIKKIDADPAAYVAKLDAQIAASSKQE</sequence>
<reference evidence="3 4" key="1">
    <citation type="submission" date="2019-08" db="EMBL/GenBank/DDBJ databases">
        <title>Deep-cultivation of Planctomycetes and their phenomic and genomic characterization uncovers novel biology.</title>
        <authorList>
            <person name="Wiegand S."/>
            <person name="Jogler M."/>
            <person name="Boedeker C."/>
            <person name="Pinto D."/>
            <person name="Vollmers J."/>
            <person name="Rivas-Marin E."/>
            <person name="Kohn T."/>
            <person name="Peeters S.H."/>
            <person name="Heuer A."/>
            <person name="Rast P."/>
            <person name="Oberbeckmann S."/>
            <person name="Bunk B."/>
            <person name="Jeske O."/>
            <person name="Meyerdierks A."/>
            <person name="Storesund J.E."/>
            <person name="Kallscheuer N."/>
            <person name="Luecker S."/>
            <person name="Lage O.M."/>
            <person name="Pohl T."/>
            <person name="Merkel B.J."/>
            <person name="Hornburger P."/>
            <person name="Mueller R.-W."/>
            <person name="Bruemmer F."/>
            <person name="Labrenz M."/>
            <person name="Spormann A.M."/>
            <person name="Op den Camp H."/>
            <person name="Overmann J."/>
            <person name="Amann R."/>
            <person name="Jetten M.S.M."/>
            <person name="Mascher T."/>
            <person name="Medema M.H."/>
            <person name="Devos D.P."/>
            <person name="Kaster A.-K."/>
            <person name="Ovreas L."/>
            <person name="Rohde M."/>
            <person name="Galperin M.Y."/>
            <person name="Jogler C."/>
        </authorList>
    </citation>
    <scope>NUCLEOTIDE SEQUENCE [LARGE SCALE GENOMIC DNA]</scope>
    <source>
        <strain evidence="3 4">FC18</strain>
    </source>
</reference>
<dbReference type="STRING" id="980251.GCA_001642875_05053"/>
<keyword evidence="4" id="KW-1185">Reference proteome</keyword>
<dbReference type="RefSeq" id="WP_075082853.1">
    <property type="nucleotide sequence ID" value="NZ_CP042912.1"/>
</dbReference>
<accession>A0A5B9P9X0</accession>
<evidence type="ECO:0000256" key="1">
    <source>
        <dbReference type="SAM" id="SignalP"/>
    </source>
</evidence>
<dbReference type="KEGG" id="mff:MFFC18_19160"/>
<keyword evidence="1" id="KW-0732">Signal</keyword>
<feature type="domain" description="TRASH" evidence="2">
    <location>
        <begin position="221"/>
        <end position="257"/>
    </location>
</feature>
<dbReference type="SMART" id="SM00746">
    <property type="entry name" value="TRASH"/>
    <property type="match status" value="4"/>
</dbReference>
<evidence type="ECO:0000313" key="4">
    <source>
        <dbReference type="Proteomes" id="UP000322214"/>
    </source>
</evidence>
<dbReference type="OrthoDB" id="9806939at2"/>
<evidence type="ECO:0000259" key="2">
    <source>
        <dbReference type="SMART" id="SM00746"/>
    </source>
</evidence>
<name>A0A5B9P9X0_9BACT</name>
<gene>
    <name evidence="3" type="ORF">MFFC18_19160</name>
</gene>
<dbReference type="InterPro" id="IPR011017">
    <property type="entry name" value="TRASH_dom"/>
</dbReference>
<feature type="domain" description="TRASH" evidence="2">
    <location>
        <begin position="96"/>
        <end position="132"/>
    </location>
</feature>
<feature type="chain" id="PRO_5022768430" evidence="1">
    <location>
        <begin position="20"/>
        <end position="275"/>
    </location>
</feature>
<dbReference type="EMBL" id="CP042912">
    <property type="protein sequence ID" value="QEG22055.1"/>
    <property type="molecule type" value="Genomic_DNA"/>
</dbReference>
<organism evidence="3 4">
    <name type="scientific">Mariniblastus fucicola</name>
    <dbReference type="NCBI Taxonomy" id="980251"/>
    <lineage>
        <taxon>Bacteria</taxon>
        <taxon>Pseudomonadati</taxon>
        <taxon>Planctomycetota</taxon>
        <taxon>Planctomycetia</taxon>
        <taxon>Pirellulales</taxon>
        <taxon>Pirellulaceae</taxon>
        <taxon>Mariniblastus</taxon>
    </lineage>
</organism>